<feature type="compositionally biased region" description="Low complexity" evidence="1">
    <location>
        <begin position="71"/>
        <end position="89"/>
    </location>
</feature>
<sequence length="254" mass="28499">MFLLKRKKKEGHGPKKKPSLFGTNVSSDSDDNEDRFLKSIKSKEAQVMSQDTAVLQDNYEDSRTTNETNQSSSSGSPLGPSSGAVPSSSKYIGGLLDAASERKKTFERARKQAQDRRVDSFGGMVFKSSEYKKIRHSKNIDENIDGDDDDDDDDDEDNEGLFYNRILSAKMGESIAEPIRPHKTVKKESKAQISVKSDTSTTNTITNTSTPTPLFSNIKDLKTLIESKVTPQSLDLYKERYWKRQNVLNNQKLT</sequence>
<feature type="region of interest" description="Disordered" evidence="1">
    <location>
        <begin position="1"/>
        <end position="91"/>
    </location>
</feature>
<feature type="compositionally biased region" description="Low complexity" evidence="1">
    <location>
        <begin position="199"/>
        <end position="208"/>
    </location>
</feature>
<feature type="compositionally biased region" description="Acidic residues" evidence="1">
    <location>
        <begin position="142"/>
        <end position="159"/>
    </location>
</feature>
<feature type="region of interest" description="Disordered" evidence="1">
    <location>
        <begin position="184"/>
        <end position="208"/>
    </location>
</feature>
<dbReference type="GeneID" id="66114540"/>
<reference evidence="2" key="1">
    <citation type="submission" date="2021-03" db="EMBL/GenBank/DDBJ databases">
        <authorList>
            <person name="Palmer J.M."/>
        </authorList>
    </citation>
    <scope>NUCLEOTIDE SEQUENCE</scope>
    <source>
        <strain evidence="2">ARV_011</strain>
    </source>
</reference>
<keyword evidence="3" id="KW-1185">Reference proteome</keyword>
<protein>
    <submittedName>
        <fullName evidence="2">Uncharacterized protein</fullName>
    </submittedName>
</protein>
<evidence type="ECO:0000313" key="2">
    <source>
        <dbReference type="EMBL" id="KAG7193050.1"/>
    </source>
</evidence>
<evidence type="ECO:0000313" key="3">
    <source>
        <dbReference type="Proteomes" id="UP000790833"/>
    </source>
</evidence>
<accession>A0A9P8AIE9</accession>
<proteinExistence type="predicted"/>
<feature type="region of interest" description="Disordered" evidence="1">
    <location>
        <begin position="140"/>
        <end position="159"/>
    </location>
</feature>
<organism evidence="2 3">
    <name type="scientific">Scheffersomyces spartinae</name>
    <dbReference type="NCBI Taxonomy" id="45513"/>
    <lineage>
        <taxon>Eukaryota</taxon>
        <taxon>Fungi</taxon>
        <taxon>Dikarya</taxon>
        <taxon>Ascomycota</taxon>
        <taxon>Saccharomycotina</taxon>
        <taxon>Pichiomycetes</taxon>
        <taxon>Debaryomycetaceae</taxon>
        <taxon>Scheffersomyces</taxon>
    </lineage>
</organism>
<dbReference type="AlphaFoldDB" id="A0A9P8AIE9"/>
<dbReference type="EMBL" id="JAHMUF010000014">
    <property type="protein sequence ID" value="KAG7193050.1"/>
    <property type="molecule type" value="Genomic_DNA"/>
</dbReference>
<name>A0A9P8AIE9_9ASCO</name>
<comment type="caution">
    <text evidence="2">The sequence shown here is derived from an EMBL/GenBank/DDBJ whole genome shotgun (WGS) entry which is preliminary data.</text>
</comment>
<gene>
    <name evidence="2" type="ORF">KQ657_001166</name>
</gene>
<feature type="compositionally biased region" description="Basic and acidic residues" evidence="1">
    <location>
        <begin position="34"/>
        <end position="44"/>
    </location>
</feature>
<feature type="compositionally biased region" description="Basic residues" evidence="1">
    <location>
        <begin position="1"/>
        <end position="18"/>
    </location>
</feature>
<dbReference type="RefSeq" id="XP_043048599.1">
    <property type="nucleotide sequence ID" value="XM_043191967.1"/>
</dbReference>
<dbReference type="Proteomes" id="UP000790833">
    <property type="component" value="Unassembled WGS sequence"/>
</dbReference>
<evidence type="ECO:0000256" key="1">
    <source>
        <dbReference type="SAM" id="MobiDB-lite"/>
    </source>
</evidence>